<dbReference type="NCBIfam" id="TIGR01549">
    <property type="entry name" value="HAD-SF-IA-v1"/>
    <property type="match status" value="1"/>
</dbReference>
<dbReference type="Pfam" id="PF00702">
    <property type="entry name" value="Hydrolase"/>
    <property type="match status" value="1"/>
</dbReference>
<dbReference type="GO" id="GO:0016787">
    <property type="term" value="F:hydrolase activity"/>
    <property type="evidence" value="ECO:0007669"/>
    <property type="project" value="UniProtKB-KW"/>
</dbReference>
<evidence type="ECO:0000313" key="2">
    <source>
        <dbReference type="EMBL" id="HIQ95119.1"/>
    </source>
</evidence>
<reference evidence="2" key="2">
    <citation type="journal article" date="2021" name="PeerJ">
        <title>Extensive microbial diversity within the chicken gut microbiome revealed by metagenomics and culture.</title>
        <authorList>
            <person name="Gilroy R."/>
            <person name="Ravi A."/>
            <person name="Getino M."/>
            <person name="Pursley I."/>
            <person name="Horton D.L."/>
            <person name="Alikhan N.F."/>
            <person name="Baker D."/>
            <person name="Gharbi K."/>
            <person name="Hall N."/>
            <person name="Watson M."/>
            <person name="Adriaenssens E.M."/>
            <person name="Foster-Nyarko E."/>
            <person name="Jarju S."/>
            <person name="Secka A."/>
            <person name="Antonio M."/>
            <person name="Oren A."/>
            <person name="Chaudhuri R.R."/>
            <person name="La Ragione R."/>
            <person name="Hildebrand F."/>
            <person name="Pallen M.J."/>
        </authorList>
    </citation>
    <scope>NUCLEOTIDE SEQUENCE</scope>
    <source>
        <strain evidence="2">ChiSjej3B21-11622</strain>
    </source>
</reference>
<dbReference type="EMBL" id="DVFT01000014">
    <property type="protein sequence ID" value="HIQ95119.1"/>
    <property type="molecule type" value="Genomic_DNA"/>
</dbReference>
<sequence length="218" mass="25021">MLKAIFLDYTGTITQEAGPDMEQLLMRCYQNSDAPTPKEMLKFWWETLKKLEGQSYGEKFLTEDEIVDKILEAAVEKLHLKENLDELHRLCQRFWMYAPAFEDVPEFFEKCPLPIYVLTNDGVSYIEEAMRHKQLSPAGIISGEMVRAYKPHREIFEKALEVSGCRPEEVIHIGDSMISDVQGARNAGIRPILLDRTGQQETEGVTVVKSLSEVLDFF</sequence>
<dbReference type="AlphaFoldDB" id="A0A9D1D0W3"/>
<keyword evidence="1 2" id="KW-0378">Hydrolase</keyword>
<dbReference type="InterPro" id="IPR023214">
    <property type="entry name" value="HAD_sf"/>
</dbReference>
<protein>
    <submittedName>
        <fullName evidence="2">HAD family hydrolase</fullName>
    </submittedName>
</protein>
<dbReference type="Gene3D" id="1.10.150.240">
    <property type="entry name" value="Putative phosphatase, domain 2"/>
    <property type="match status" value="1"/>
</dbReference>
<dbReference type="PANTHER" id="PTHR43316:SF3">
    <property type="entry name" value="HALOACID DEHALOGENASE, TYPE II (AFU_ORTHOLOGUE AFUA_2G07750)-RELATED"/>
    <property type="match status" value="1"/>
</dbReference>
<accession>A0A9D1D0W3</accession>
<dbReference type="SUPFAM" id="SSF56784">
    <property type="entry name" value="HAD-like"/>
    <property type="match status" value="1"/>
</dbReference>
<dbReference type="PANTHER" id="PTHR43316">
    <property type="entry name" value="HYDROLASE, HALOACID DELAHOGENASE-RELATED"/>
    <property type="match status" value="1"/>
</dbReference>
<dbReference type="SFLD" id="SFLDG01129">
    <property type="entry name" value="C1.5:_HAD__Beta-PGM__Phosphata"/>
    <property type="match status" value="1"/>
</dbReference>
<evidence type="ECO:0000256" key="1">
    <source>
        <dbReference type="ARBA" id="ARBA00022801"/>
    </source>
</evidence>
<dbReference type="Proteomes" id="UP000886886">
    <property type="component" value="Unassembled WGS sequence"/>
</dbReference>
<dbReference type="Gene3D" id="3.40.50.1000">
    <property type="entry name" value="HAD superfamily/HAD-like"/>
    <property type="match status" value="1"/>
</dbReference>
<dbReference type="SFLD" id="SFLDS00003">
    <property type="entry name" value="Haloacid_Dehalogenase"/>
    <property type="match status" value="1"/>
</dbReference>
<dbReference type="InterPro" id="IPR023198">
    <property type="entry name" value="PGP-like_dom2"/>
</dbReference>
<dbReference type="InterPro" id="IPR006439">
    <property type="entry name" value="HAD-SF_hydro_IA"/>
</dbReference>
<comment type="caution">
    <text evidence="2">The sequence shown here is derived from an EMBL/GenBank/DDBJ whole genome shotgun (WGS) entry which is preliminary data.</text>
</comment>
<dbReference type="InterPro" id="IPR051540">
    <property type="entry name" value="S-2-haloacid_dehalogenase"/>
</dbReference>
<dbReference type="InterPro" id="IPR036412">
    <property type="entry name" value="HAD-like_sf"/>
</dbReference>
<organism evidence="2 3">
    <name type="scientific">Candidatus Limivivens merdigallinarum</name>
    <dbReference type="NCBI Taxonomy" id="2840859"/>
    <lineage>
        <taxon>Bacteria</taxon>
        <taxon>Bacillati</taxon>
        <taxon>Bacillota</taxon>
        <taxon>Clostridia</taxon>
        <taxon>Lachnospirales</taxon>
        <taxon>Lachnospiraceae</taxon>
        <taxon>Lachnospiraceae incertae sedis</taxon>
        <taxon>Candidatus Limivivens</taxon>
    </lineage>
</organism>
<evidence type="ECO:0000313" key="3">
    <source>
        <dbReference type="Proteomes" id="UP000886886"/>
    </source>
</evidence>
<reference evidence="2" key="1">
    <citation type="submission" date="2020-10" db="EMBL/GenBank/DDBJ databases">
        <authorList>
            <person name="Gilroy R."/>
        </authorList>
    </citation>
    <scope>NUCLEOTIDE SEQUENCE</scope>
    <source>
        <strain evidence="2">ChiSjej3B21-11622</strain>
    </source>
</reference>
<name>A0A9D1D0W3_9FIRM</name>
<gene>
    <name evidence="2" type="ORF">IAB26_01015</name>
</gene>
<proteinExistence type="predicted"/>